<dbReference type="RefSeq" id="WP_052431767.1">
    <property type="nucleotide sequence ID" value="NZ_JRYR02000002.1"/>
</dbReference>
<dbReference type="InterPro" id="IPR021737">
    <property type="entry name" value="Phage_phiKZ_Orf197"/>
</dbReference>
<evidence type="ECO:0008006" key="4">
    <source>
        <dbReference type="Google" id="ProtNLM"/>
    </source>
</evidence>
<dbReference type="Pfam" id="PF11750">
    <property type="entry name" value="DUF3307"/>
    <property type="match status" value="1"/>
</dbReference>
<accession>A0A1S1YTB3</accession>
<protein>
    <recommendedName>
        <fullName evidence="4">DUF3307 domain-containing protein</fullName>
    </recommendedName>
</protein>
<comment type="caution">
    <text evidence="2">The sequence shown here is derived from an EMBL/GenBank/DDBJ whole genome shotgun (WGS) entry which is preliminary data.</text>
</comment>
<dbReference type="Proteomes" id="UP000179797">
    <property type="component" value="Unassembled WGS sequence"/>
</dbReference>
<feature type="transmembrane region" description="Helical" evidence="1">
    <location>
        <begin position="263"/>
        <end position="283"/>
    </location>
</feature>
<keyword evidence="3" id="KW-1185">Reference proteome</keyword>
<keyword evidence="1" id="KW-0812">Transmembrane</keyword>
<name>A0A1S1YTB3_FLAPC</name>
<feature type="transmembrane region" description="Helical" evidence="1">
    <location>
        <begin position="63"/>
        <end position="84"/>
    </location>
</feature>
<gene>
    <name evidence="2" type="ORF">NH26_20770</name>
</gene>
<feature type="transmembrane region" description="Helical" evidence="1">
    <location>
        <begin position="37"/>
        <end position="57"/>
    </location>
</feature>
<dbReference type="STRING" id="915059.NH26_20770"/>
<dbReference type="AlphaFoldDB" id="A0A1S1YTB3"/>
<feature type="transmembrane region" description="Helical" evidence="1">
    <location>
        <begin position="136"/>
        <end position="155"/>
    </location>
</feature>
<keyword evidence="1" id="KW-1133">Transmembrane helix</keyword>
<feature type="transmembrane region" description="Helical" evidence="1">
    <location>
        <begin position="105"/>
        <end position="124"/>
    </location>
</feature>
<organism evidence="2 3">
    <name type="scientific">Flammeovirga pacifica</name>
    <dbReference type="NCBI Taxonomy" id="915059"/>
    <lineage>
        <taxon>Bacteria</taxon>
        <taxon>Pseudomonadati</taxon>
        <taxon>Bacteroidota</taxon>
        <taxon>Cytophagia</taxon>
        <taxon>Cytophagales</taxon>
        <taxon>Flammeovirgaceae</taxon>
        <taxon>Flammeovirga</taxon>
    </lineage>
</organism>
<evidence type="ECO:0000313" key="2">
    <source>
        <dbReference type="EMBL" id="OHX64045.1"/>
    </source>
</evidence>
<reference evidence="2 3" key="1">
    <citation type="journal article" date="2012" name="Int. J. Syst. Evol. Microbiol.">
        <title>Flammeovirga pacifica sp. nov., isolated from deep-sea sediment.</title>
        <authorList>
            <person name="Xu H."/>
            <person name="Fu Y."/>
            <person name="Yang N."/>
            <person name="Ding Z."/>
            <person name="Lai Q."/>
            <person name="Zeng R."/>
        </authorList>
    </citation>
    <scope>NUCLEOTIDE SEQUENCE [LARGE SCALE GENOMIC DNA]</scope>
    <source>
        <strain evidence="3">DSM 24597 / LMG 26175 / WPAGA1</strain>
    </source>
</reference>
<evidence type="ECO:0000313" key="3">
    <source>
        <dbReference type="Proteomes" id="UP000179797"/>
    </source>
</evidence>
<dbReference type="EMBL" id="JRYR02000002">
    <property type="protein sequence ID" value="OHX64045.1"/>
    <property type="molecule type" value="Genomic_DNA"/>
</dbReference>
<sequence length="294" mass="33902">MNILFFKLLFAHFLADFIFQSEKMALEKAENYFPKAFYKHIGIHALCYFLVFFHQIYVVEDNGLGIVFFSTLLLTSLHAVIDLFKTYASKRWYEKNEILFFLDQFLHILTLVLVAYQLNFALLLDKAEGIELPWSVMVAYLFVTVPVGIIMKVVLKKWTPQSSQIISDAYDNTMEVEIDLKENDPKRLEKKFKFQKNTKFQNDRSVYASLIDAGQWIGILERILILTFVLNGDIKSIGFLLTAKSVFRFGDLKGGKDRQMTEYILIGTLLSFSLAIFTGLICLGDDALLVFKSE</sequence>
<dbReference type="OrthoDB" id="8536716at2"/>
<proteinExistence type="predicted"/>
<evidence type="ECO:0000256" key="1">
    <source>
        <dbReference type="SAM" id="Phobius"/>
    </source>
</evidence>
<keyword evidence="1" id="KW-0472">Membrane</keyword>